<evidence type="ECO:0000313" key="2">
    <source>
        <dbReference type="EMBL" id="MDC9598203.1"/>
    </source>
</evidence>
<name>A0ABT5LWU5_9GAMM</name>
<reference evidence="2 3" key="1">
    <citation type="submission" date="2023-02" db="EMBL/GenBank/DDBJ databases">
        <title>Entomopathogenic bacteria.</title>
        <authorList>
            <person name="Machado R.A."/>
        </authorList>
    </citation>
    <scope>NUCLEOTIDE SEQUENCE [LARGE SCALE GENOMIC DNA]</scope>
    <source>
        <strain evidence="2 3">XENO-2</strain>
    </source>
</reference>
<protein>
    <submittedName>
        <fullName evidence="2">Uncharacterized protein</fullName>
    </submittedName>
</protein>
<keyword evidence="1" id="KW-0732">Signal</keyword>
<feature type="chain" id="PRO_5045407484" evidence="1">
    <location>
        <begin position="21"/>
        <end position="184"/>
    </location>
</feature>
<organism evidence="2 3">
    <name type="scientific">Xenorhabdus anantnagensis</name>
    <dbReference type="NCBI Taxonomy" id="3025875"/>
    <lineage>
        <taxon>Bacteria</taxon>
        <taxon>Pseudomonadati</taxon>
        <taxon>Pseudomonadota</taxon>
        <taxon>Gammaproteobacteria</taxon>
        <taxon>Enterobacterales</taxon>
        <taxon>Morganellaceae</taxon>
        <taxon>Xenorhabdus</taxon>
    </lineage>
</organism>
<proteinExistence type="predicted"/>
<dbReference type="EMBL" id="JAQRFN010000024">
    <property type="protein sequence ID" value="MDC9598203.1"/>
    <property type="molecule type" value="Genomic_DNA"/>
</dbReference>
<dbReference type="RefSeq" id="WP_273576719.1">
    <property type="nucleotide sequence ID" value="NZ_JAQRFN010000024.1"/>
</dbReference>
<feature type="signal peptide" evidence="1">
    <location>
        <begin position="1"/>
        <end position="20"/>
    </location>
</feature>
<evidence type="ECO:0000313" key="3">
    <source>
        <dbReference type="Proteomes" id="UP001220225"/>
    </source>
</evidence>
<keyword evidence="3" id="KW-1185">Reference proteome</keyword>
<comment type="caution">
    <text evidence="2">The sequence shown here is derived from an EMBL/GenBank/DDBJ whole genome shotgun (WGS) entry which is preliminary data.</text>
</comment>
<dbReference type="Proteomes" id="UP001220225">
    <property type="component" value="Unassembled WGS sequence"/>
</dbReference>
<evidence type="ECO:0000256" key="1">
    <source>
        <dbReference type="SAM" id="SignalP"/>
    </source>
</evidence>
<gene>
    <name evidence="2" type="ORF">PSI14_15440</name>
</gene>
<sequence>MKKLIVLFLVFISMCTLSFAGNKSYLNHMAVLPDVHTGPQAKLVIADKKTLVSFQYIGNKLMVGYNQKDLETKGKLSQIDIVKLYTLPKGIKKIDFYGHNLELLFDSRFPDKRSFDSMLYKLNVADKNVVVAFASNGIKGIEVRGWSPILDGKLFKGVVNESLIGQCRAIHSVDIVVHFCTVGF</sequence>
<accession>A0ABT5LWU5</accession>